<dbReference type="EMBL" id="FJZI01000004">
    <property type="protein sequence ID" value="CZX57770.1"/>
    <property type="molecule type" value="Genomic_DNA"/>
</dbReference>
<accession>A0A822WQD9</accession>
<dbReference type="InterPro" id="IPR003593">
    <property type="entry name" value="AAA+_ATPase"/>
</dbReference>
<name>A0A822WQD9_9ENTR</name>
<dbReference type="AlphaFoldDB" id="A0A822WQD9"/>
<comment type="caution">
    <text evidence="2">The sequence shown here is derived from an EMBL/GenBank/DDBJ whole genome shotgun (WGS) entry which is preliminary data.</text>
</comment>
<keyword evidence="2" id="KW-0067">ATP-binding</keyword>
<dbReference type="GO" id="GO:0005524">
    <property type="term" value="F:ATP binding"/>
    <property type="evidence" value="ECO:0007669"/>
    <property type="project" value="UniProtKB-KW"/>
</dbReference>
<feature type="domain" description="AAA+ ATPase" evidence="1">
    <location>
        <begin position="27"/>
        <end position="420"/>
    </location>
</feature>
<dbReference type="Gene3D" id="3.40.50.300">
    <property type="entry name" value="P-loop containing nucleotide triphosphate hydrolases"/>
    <property type="match status" value="1"/>
</dbReference>
<organism evidence="2 3">
    <name type="scientific">Enterobacter bugandensis</name>
    <dbReference type="NCBI Taxonomy" id="881260"/>
    <lineage>
        <taxon>Bacteria</taxon>
        <taxon>Pseudomonadati</taxon>
        <taxon>Pseudomonadota</taxon>
        <taxon>Gammaproteobacteria</taxon>
        <taxon>Enterobacterales</taxon>
        <taxon>Enterobacteriaceae</taxon>
        <taxon>Enterobacter</taxon>
    </lineage>
</organism>
<dbReference type="SUPFAM" id="SSF52540">
    <property type="entry name" value="P-loop containing nucleoside triphosphate hydrolases"/>
    <property type="match status" value="1"/>
</dbReference>
<evidence type="ECO:0000313" key="2">
    <source>
        <dbReference type="EMBL" id="CZX57770.1"/>
    </source>
</evidence>
<sequence length="493" mass="56322">MIRSLSVDNKKLELRDELDDSSNIFDVDSISLLIGENGTGKTYFLNQVINEFKSSHIGAFTGGCEIDLFNTPSSDVKNETRYWGVVYFSPIPFRERHASSKNFIDASPVFGRGIKLSNINESREVIEYFKINPTSQIQYRINARTLIKSILDEVFKLSERRIKHIMQNLSFVNEIIKLDKSIREQIGENDDSGEITQITNERKHIFDMLVDELNSYLTSNRDSIEIISALITINGLKKKNRISNSTAVNILNYLINGHDTLKRHEEKSLTGFNKERVKVESFLKYISPGFSFVEYMAFPVDAYEGEKLLSDFDVEDYFDFKLVEMSSGQLAIIHQMGMISKAIKQLREKGIGKILLMIDEGDAYLHLEWQRNYIFKLNDFLSEVKSINNISILQVILATHSPLLATDIPRKFICPMDKPEATSGFASPIHLLLNESFGTKTIGEFASKKINITVKNIKKNKITKKDHFVIKSIDNEILGREIMKLIPLHGDVK</sequence>
<keyword evidence="2" id="KW-0547">Nucleotide-binding</keyword>
<reference evidence="2 3" key="1">
    <citation type="submission" date="2016-03" db="EMBL/GenBank/DDBJ databases">
        <authorList>
            <consortium name="Pathogen Informatics"/>
        </authorList>
    </citation>
    <scope>NUCLEOTIDE SEQUENCE [LARGE SCALE GENOMIC DNA]</scope>
    <source>
        <strain evidence="3">e1527</strain>
    </source>
</reference>
<evidence type="ECO:0000259" key="1">
    <source>
        <dbReference type="SMART" id="SM00382"/>
    </source>
</evidence>
<dbReference type="InterPro" id="IPR027417">
    <property type="entry name" value="P-loop_NTPase"/>
</dbReference>
<gene>
    <name evidence="2" type="ORF">SAMEA2273372_02281</name>
</gene>
<dbReference type="RefSeq" id="WP_045260431.1">
    <property type="nucleotide sequence ID" value="NZ_CAIZUY010000011.1"/>
</dbReference>
<dbReference type="SMART" id="SM00382">
    <property type="entry name" value="AAA"/>
    <property type="match status" value="1"/>
</dbReference>
<proteinExistence type="predicted"/>
<dbReference type="InterPro" id="IPR041685">
    <property type="entry name" value="AAA_GajA/Old/RecF-like"/>
</dbReference>
<evidence type="ECO:0000313" key="3">
    <source>
        <dbReference type="Proteomes" id="UP000076063"/>
    </source>
</evidence>
<dbReference type="Proteomes" id="UP000076063">
    <property type="component" value="Unassembled WGS sequence"/>
</dbReference>
<protein>
    <submittedName>
        <fullName evidence="2">Predicted ATP-binding protein involved in virulence</fullName>
    </submittedName>
</protein>
<dbReference type="Pfam" id="PF13175">
    <property type="entry name" value="AAA_15"/>
    <property type="match status" value="1"/>
</dbReference>